<evidence type="ECO:0000256" key="1">
    <source>
        <dbReference type="SAM" id="Phobius"/>
    </source>
</evidence>
<sequence>MSTIYFEGALILNKRIVTTSLILISGLSILAGCRSNGTASRNTKTDVKVAVVTDASGINDRSFN</sequence>
<evidence type="ECO:0000313" key="3">
    <source>
        <dbReference type="Proteomes" id="UP000218744"/>
    </source>
</evidence>
<dbReference type="AlphaFoldDB" id="A0A2A5S6Z9"/>
<keyword evidence="1" id="KW-0472">Membrane</keyword>
<reference evidence="2 3" key="1">
    <citation type="submission" date="2014-12" db="EMBL/GenBank/DDBJ databases">
        <title>Draft genome sequences of 10 type strains of Lactococcus.</title>
        <authorList>
            <person name="Sun Z."/>
            <person name="Zhong Z."/>
            <person name="Liu W."/>
            <person name="Zhang W."/>
            <person name="Zhang H."/>
        </authorList>
    </citation>
    <scope>NUCLEOTIDE SEQUENCE [LARGE SCALE GENOMIC DNA]</scope>
    <source>
        <strain evidence="2 3">DSM 20450</strain>
    </source>
</reference>
<accession>A0A2A5S6Z9</accession>
<organism evidence="2 3">
    <name type="scientific">Lactococcus lactis subsp. hordniae</name>
    <dbReference type="NCBI Taxonomy" id="203404"/>
    <lineage>
        <taxon>Bacteria</taxon>
        <taxon>Bacillati</taxon>
        <taxon>Bacillota</taxon>
        <taxon>Bacilli</taxon>
        <taxon>Lactobacillales</taxon>
        <taxon>Streptococcaceae</taxon>
        <taxon>Lactococcus</taxon>
    </lineage>
</organism>
<comment type="caution">
    <text evidence="2">The sequence shown here is derived from an EMBL/GenBank/DDBJ whole genome shotgun (WGS) entry which is preliminary data.</text>
</comment>
<dbReference type="Proteomes" id="UP000218744">
    <property type="component" value="Unassembled WGS sequence"/>
</dbReference>
<gene>
    <name evidence="2" type="ORF">RU90_GL002157</name>
</gene>
<feature type="transmembrane region" description="Helical" evidence="1">
    <location>
        <begin position="16"/>
        <end position="33"/>
    </location>
</feature>
<name>A0A2A5S6Z9_LACLH</name>
<evidence type="ECO:0000313" key="2">
    <source>
        <dbReference type="EMBL" id="PCS09279.1"/>
    </source>
</evidence>
<keyword evidence="1" id="KW-1133">Transmembrane helix</keyword>
<keyword evidence="1" id="KW-0812">Transmembrane</keyword>
<dbReference type="EMBL" id="JXKA01000057">
    <property type="protein sequence ID" value="PCS09279.1"/>
    <property type="molecule type" value="Genomic_DNA"/>
</dbReference>
<proteinExistence type="predicted"/>
<protein>
    <submittedName>
        <fullName evidence="2">Uncharacterized protein</fullName>
    </submittedName>
</protein>